<name>A0A656QEG6_9BURK</name>
<sequence length="647" mass="71524">MDFFDSQGKKIVLGKELGQGGEGAVFDVQGRGSNLVAKIYHGNVSQDRQAKLRAMTARKTEALGNIAAWPIDTVHTSVNGSVHGFLMAKAVDAQPLHHLYGPGHRKQQFPKADWSFLLSAARNVASAFTVVHASGSVIGDVNPNLVFVSRDSTVRLIDCDSFQFVDSGRTFACEVGVPTFTPPELQGLLSFRNVNRTSNHDNFGLALLVFHLLLMGRHPFAGVYRGAGDMSLEQAIKEFRYAFASPGGGTAMYPPPNTVGTDILPNDTAAMFEKAFGRSGEKHDARPSAGEWMSTLDRARAQIQTCTFDTSHKYYRGRSACPWCELERSAGVAFFFSLGAAGFQAAARGSGFDVARVWSDIMAVRSPGIAAKPDVKRPQSLKATPLPADARNARFLKRTRRVLAVVGVVFGLVKFPAFWFFILIAGALLFYAGGAPSPEQTRRKTLLETANRVLAAAWSQWNMVATDKAFHDKLEEFKRARQEYDDLSNRFSNDKSKLQANIRELQMRNFLEKFFLSDHDIPGIGPTRKTTLASFGVETAADVEWNKIHSIKGFGERLTKELVQWRRSLEKRFVFDPSKGVDPADMAVLQQRYALIRKQLEALLVSGPAQLRRVVAETERQRVLLQDMLVNAETQVAQAELDFAVSK</sequence>
<dbReference type="PROSITE" id="PS50011">
    <property type="entry name" value="PROTEIN_KINASE_DOM"/>
    <property type="match status" value="1"/>
</dbReference>
<dbReference type="Proteomes" id="UP000027451">
    <property type="component" value="Unassembled WGS sequence"/>
</dbReference>
<gene>
    <name evidence="4" type="ORF">BG60_09105</name>
</gene>
<dbReference type="GO" id="GO:0004672">
    <property type="term" value="F:protein kinase activity"/>
    <property type="evidence" value="ECO:0007669"/>
    <property type="project" value="InterPro"/>
</dbReference>
<dbReference type="AlphaFoldDB" id="A0A656QEG6"/>
<feature type="coiled-coil region" evidence="1">
    <location>
        <begin position="615"/>
        <end position="642"/>
    </location>
</feature>
<organism evidence="4 5">
    <name type="scientific">Caballeronia zhejiangensis</name>
    <dbReference type="NCBI Taxonomy" id="871203"/>
    <lineage>
        <taxon>Bacteria</taxon>
        <taxon>Pseudomonadati</taxon>
        <taxon>Pseudomonadota</taxon>
        <taxon>Betaproteobacteria</taxon>
        <taxon>Burkholderiales</taxon>
        <taxon>Burkholderiaceae</taxon>
        <taxon>Caballeronia</taxon>
    </lineage>
</organism>
<reference evidence="4 5" key="1">
    <citation type="submission" date="2014-03" db="EMBL/GenBank/DDBJ databases">
        <title>Draft Genome Sequences of Four Burkholderia Strains.</title>
        <authorList>
            <person name="Liu X.Y."/>
            <person name="Li C.X."/>
            <person name="Xu J.H."/>
        </authorList>
    </citation>
    <scope>NUCLEOTIDE SEQUENCE [LARGE SCALE GENOMIC DNA]</scope>
    <source>
        <strain evidence="4 5">OP-1</strain>
    </source>
</reference>
<dbReference type="GO" id="GO:0005524">
    <property type="term" value="F:ATP binding"/>
    <property type="evidence" value="ECO:0007669"/>
    <property type="project" value="InterPro"/>
</dbReference>
<keyword evidence="2" id="KW-0812">Transmembrane</keyword>
<dbReference type="Gene3D" id="1.10.510.10">
    <property type="entry name" value="Transferase(Phosphotransferase) domain 1"/>
    <property type="match status" value="1"/>
</dbReference>
<keyword evidence="5" id="KW-1185">Reference proteome</keyword>
<evidence type="ECO:0000256" key="1">
    <source>
        <dbReference type="SAM" id="Coils"/>
    </source>
</evidence>
<comment type="caution">
    <text evidence="4">The sequence shown here is derived from an EMBL/GenBank/DDBJ whole genome shotgun (WGS) entry which is preliminary data.</text>
</comment>
<dbReference type="Pfam" id="PF00069">
    <property type="entry name" value="Pkinase"/>
    <property type="match status" value="1"/>
</dbReference>
<dbReference type="RefSeq" id="WP_034472481.1">
    <property type="nucleotide sequence ID" value="NZ_JFHD01000016.1"/>
</dbReference>
<protein>
    <recommendedName>
        <fullName evidence="3">Protein kinase domain-containing protein</fullName>
    </recommendedName>
</protein>
<evidence type="ECO:0000259" key="3">
    <source>
        <dbReference type="PROSITE" id="PS50011"/>
    </source>
</evidence>
<accession>A0A656QEG6</accession>
<proteinExistence type="predicted"/>
<keyword evidence="2" id="KW-1133">Transmembrane helix</keyword>
<evidence type="ECO:0000313" key="5">
    <source>
        <dbReference type="Proteomes" id="UP000027451"/>
    </source>
</evidence>
<dbReference type="InterPro" id="IPR000719">
    <property type="entry name" value="Prot_kinase_dom"/>
</dbReference>
<dbReference type="SUPFAM" id="SSF56112">
    <property type="entry name" value="Protein kinase-like (PK-like)"/>
    <property type="match status" value="1"/>
</dbReference>
<keyword evidence="2" id="KW-0472">Membrane</keyword>
<evidence type="ECO:0000313" key="4">
    <source>
        <dbReference type="EMBL" id="KDR28779.1"/>
    </source>
</evidence>
<evidence type="ECO:0000256" key="2">
    <source>
        <dbReference type="SAM" id="Phobius"/>
    </source>
</evidence>
<keyword evidence="1" id="KW-0175">Coiled coil</keyword>
<feature type="coiled-coil region" evidence="1">
    <location>
        <begin position="470"/>
        <end position="508"/>
    </location>
</feature>
<dbReference type="InterPro" id="IPR011009">
    <property type="entry name" value="Kinase-like_dom_sf"/>
</dbReference>
<dbReference type="EMBL" id="JFHD01000016">
    <property type="protein sequence ID" value="KDR28779.1"/>
    <property type="molecule type" value="Genomic_DNA"/>
</dbReference>
<feature type="transmembrane region" description="Helical" evidence="2">
    <location>
        <begin position="402"/>
        <end position="432"/>
    </location>
</feature>
<feature type="domain" description="Protein kinase" evidence="3">
    <location>
        <begin position="11"/>
        <end position="315"/>
    </location>
</feature>